<evidence type="ECO:0000313" key="2">
    <source>
        <dbReference type="Proteomes" id="UP000603434"/>
    </source>
</evidence>
<protein>
    <submittedName>
        <fullName evidence="1">Uncharacterized protein</fullName>
    </submittedName>
</protein>
<organism evidence="1 2">
    <name type="scientific">Candidatus Desulfatibia profunda</name>
    <dbReference type="NCBI Taxonomy" id="2841695"/>
    <lineage>
        <taxon>Bacteria</taxon>
        <taxon>Pseudomonadati</taxon>
        <taxon>Thermodesulfobacteriota</taxon>
        <taxon>Desulfobacteria</taxon>
        <taxon>Desulfobacterales</taxon>
        <taxon>Desulfobacterales incertae sedis</taxon>
        <taxon>Candidatus Desulfatibia</taxon>
    </lineage>
</organism>
<gene>
    <name evidence="1" type="ORF">H8E23_05775</name>
</gene>
<sequence>MEELTPQEFLDKVLKPAKQSDHVCWDCLHLKPVIEKSVFPPADIIGWCKKIHFPHYWCVADFNVVKKCYAFQSKKKK</sequence>
<name>A0A8J6NVE1_9BACT</name>
<dbReference type="Proteomes" id="UP000603434">
    <property type="component" value="Unassembled WGS sequence"/>
</dbReference>
<comment type="caution">
    <text evidence="1">The sequence shown here is derived from an EMBL/GenBank/DDBJ whole genome shotgun (WGS) entry which is preliminary data.</text>
</comment>
<reference evidence="1 2" key="1">
    <citation type="submission" date="2020-08" db="EMBL/GenBank/DDBJ databases">
        <title>Bridging the membrane lipid divide: bacteria of the FCB group superphylum have the potential to synthesize archaeal ether lipids.</title>
        <authorList>
            <person name="Villanueva L."/>
            <person name="Von Meijenfeldt F.A.B."/>
            <person name="Westbye A.B."/>
            <person name="Yadav S."/>
            <person name="Hopmans E.C."/>
            <person name="Dutilh B.E."/>
            <person name="Sinninghe Damste J.S."/>
        </authorList>
    </citation>
    <scope>NUCLEOTIDE SEQUENCE [LARGE SCALE GENOMIC DNA]</scope>
    <source>
        <strain evidence="1">NIOZ-UU30</strain>
    </source>
</reference>
<dbReference type="AlphaFoldDB" id="A0A8J6NVE1"/>
<dbReference type="EMBL" id="JACNJH010000112">
    <property type="protein sequence ID" value="MBC8360886.1"/>
    <property type="molecule type" value="Genomic_DNA"/>
</dbReference>
<accession>A0A8J6NVE1</accession>
<proteinExistence type="predicted"/>
<evidence type="ECO:0000313" key="1">
    <source>
        <dbReference type="EMBL" id="MBC8360886.1"/>
    </source>
</evidence>